<dbReference type="Proteomes" id="UP001223586">
    <property type="component" value="Unassembled WGS sequence"/>
</dbReference>
<dbReference type="RefSeq" id="WP_307228975.1">
    <property type="nucleotide sequence ID" value="NZ_JAUSTT010000010.1"/>
</dbReference>
<name>A0ABT9WS35_9BACI</name>
<dbReference type="InterPro" id="IPR012259">
    <property type="entry name" value="DHFR"/>
</dbReference>
<protein>
    <recommendedName>
        <fullName evidence="3 7">Dihydrofolate reductase</fullName>
        <ecNumber evidence="3 7">1.5.1.3</ecNumber>
    </recommendedName>
</protein>
<keyword evidence="4 7" id="KW-0554">One-carbon metabolism</keyword>
<dbReference type="PRINTS" id="PR00070">
    <property type="entry name" value="DHFR"/>
</dbReference>
<comment type="similarity">
    <text evidence="2 7 8">Belongs to the dihydrofolate reductase family.</text>
</comment>
<comment type="pathway">
    <text evidence="1 7">Cofactor biosynthesis; tetrahydrofolate biosynthesis; 5,6,7,8-tetrahydrofolate from 7,8-dihydrofolate: step 1/1.</text>
</comment>
<dbReference type="InterPro" id="IPR024072">
    <property type="entry name" value="DHFR-like_dom_sf"/>
</dbReference>
<proteinExistence type="inferred from homology"/>
<evidence type="ECO:0000313" key="11">
    <source>
        <dbReference type="Proteomes" id="UP001223586"/>
    </source>
</evidence>
<feature type="domain" description="DHFR" evidence="9">
    <location>
        <begin position="1"/>
        <end position="161"/>
    </location>
</feature>
<comment type="caution">
    <text evidence="10">The sequence shown here is derived from an EMBL/GenBank/DDBJ whole genome shotgun (WGS) entry which is preliminary data.</text>
</comment>
<evidence type="ECO:0000256" key="2">
    <source>
        <dbReference type="ARBA" id="ARBA00009539"/>
    </source>
</evidence>
<comment type="catalytic activity">
    <reaction evidence="7">
        <text>(6S)-5,6,7,8-tetrahydrofolate + NADP(+) = 7,8-dihydrofolate + NADPH + H(+)</text>
        <dbReference type="Rhea" id="RHEA:15009"/>
        <dbReference type="ChEBI" id="CHEBI:15378"/>
        <dbReference type="ChEBI" id="CHEBI:57451"/>
        <dbReference type="ChEBI" id="CHEBI:57453"/>
        <dbReference type="ChEBI" id="CHEBI:57783"/>
        <dbReference type="ChEBI" id="CHEBI:58349"/>
        <dbReference type="EC" id="1.5.1.3"/>
    </reaction>
</comment>
<reference evidence="10 11" key="1">
    <citation type="submission" date="2023-07" db="EMBL/GenBank/DDBJ databases">
        <title>Genomic Encyclopedia of Type Strains, Phase IV (KMG-IV): sequencing the most valuable type-strain genomes for metagenomic binning, comparative biology and taxonomic classification.</title>
        <authorList>
            <person name="Goeker M."/>
        </authorList>
    </citation>
    <scope>NUCLEOTIDE SEQUENCE [LARGE SCALE GENOMIC DNA]</scope>
    <source>
        <strain evidence="10 11">DSM 23837</strain>
    </source>
</reference>
<dbReference type="PROSITE" id="PS00075">
    <property type="entry name" value="DHFR_1"/>
    <property type="match status" value="1"/>
</dbReference>
<comment type="function">
    <text evidence="7">Key enzyme in folate metabolism. Catalyzes an essential reaction for de novo glycine and purine synthesis, and for DNA precursor synthesis.</text>
</comment>
<dbReference type="PANTHER" id="PTHR48069:SF3">
    <property type="entry name" value="DIHYDROFOLATE REDUCTASE"/>
    <property type="match status" value="1"/>
</dbReference>
<dbReference type="InterPro" id="IPR001796">
    <property type="entry name" value="DHFR_dom"/>
</dbReference>
<accession>A0ABT9WS35</accession>
<dbReference type="EC" id="1.5.1.3" evidence="3 7"/>
<evidence type="ECO:0000259" key="9">
    <source>
        <dbReference type="PROSITE" id="PS51330"/>
    </source>
</evidence>
<keyword evidence="11" id="KW-1185">Reference proteome</keyword>
<dbReference type="SUPFAM" id="SSF53597">
    <property type="entry name" value="Dihydrofolate reductase-like"/>
    <property type="match status" value="1"/>
</dbReference>
<evidence type="ECO:0000313" key="10">
    <source>
        <dbReference type="EMBL" id="MDQ0176096.1"/>
    </source>
</evidence>
<keyword evidence="6 7" id="KW-0560">Oxidoreductase</keyword>
<dbReference type="PIRSF" id="PIRSF000194">
    <property type="entry name" value="DHFR"/>
    <property type="match status" value="1"/>
</dbReference>
<dbReference type="GO" id="GO:0004146">
    <property type="term" value="F:dihydrofolate reductase activity"/>
    <property type="evidence" value="ECO:0007669"/>
    <property type="project" value="UniProtKB-EC"/>
</dbReference>
<dbReference type="EMBL" id="JAUSTT010000010">
    <property type="protein sequence ID" value="MDQ0176096.1"/>
    <property type="molecule type" value="Genomic_DNA"/>
</dbReference>
<dbReference type="InterPro" id="IPR017925">
    <property type="entry name" value="DHFR_CS"/>
</dbReference>
<dbReference type="PANTHER" id="PTHR48069">
    <property type="entry name" value="DIHYDROFOLATE REDUCTASE"/>
    <property type="match status" value="1"/>
</dbReference>
<dbReference type="CDD" id="cd00209">
    <property type="entry name" value="DHFR"/>
    <property type="match status" value="1"/>
</dbReference>
<dbReference type="Gene3D" id="3.40.430.10">
    <property type="entry name" value="Dihydrofolate Reductase, subunit A"/>
    <property type="match status" value="1"/>
</dbReference>
<evidence type="ECO:0000256" key="7">
    <source>
        <dbReference type="PIRNR" id="PIRNR000194"/>
    </source>
</evidence>
<dbReference type="PROSITE" id="PS51330">
    <property type="entry name" value="DHFR_2"/>
    <property type="match status" value="1"/>
</dbReference>
<dbReference type="Pfam" id="PF00186">
    <property type="entry name" value="DHFR_1"/>
    <property type="match status" value="1"/>
</dbReference>
<evidence type="ECO:0000256" key="8">
    <source>
        <dbReference type="RuleBase" id="RU004474"/>
    </source>
</evidence>
<organism evidence="10 11">
    <name type="scientific">Bacillus chungangensis</name>
    <dbReference type="NCBI Taxonomy" id="587633"/>
    <lineage>
        <taxon>Bacteria</taxon>
        <taxon>Bacillati</taxon>
        <taxon>Bacillota</taxon>
        <taxon>Bacilli</taxon>
        <taxon>Bacillales</taxon>
        <taxon>Bacillaceae</taxon>
        <taxon>Bacillus</taxon>
    </lineage>
</organism>
<evidence type="ECO:0000256" key="1">
    <source>
        <dbReference type="ARBA" id="ARBA00004903"/>
    </source>
</evidence>
<sequence>MISYLWAQDLHGVIGKDNRIPWRLPGELQYFKETTMGHPIVMGRKTYDSLPKKPLPGRQNIILTRDQDFKAEDCLVFHSKETLLAWIENQGGEVFVIGGAEIFRLLMDEVDRLYVTKIQEAFKGDVYFPDIDWSQWKLLSSKRKRKDEKNPHDYDIQVYERNEKQRIH</sequence>
<evidence type="ECO:0000256" key="4">
    <source>
        <dbReference type="ARBA" id="ARBA00022563"/>
    </source>
</evidence>
<evidence type="ECO:0000256" key="3">
    <source>
        <dbReference type="ARBA" id="ARBA00012856"/>
    </source>
</evidence>
<evidence type="ECO:0000256" key="6">
    <source>
        <dbReference type="ARBA" id="ARBA00023002"/>
    </source>
</evidence>
<evidence type="ECO:0000256" key="5">
    <source>
        <dbReference type="ARBA" id="ARBA00022857"/>
    </source>
</evidence>
<keyword evidence="5 7" id="KW-0521">NADP</keyword>
<gene>
    <name evidence="10" type="ORF">J2S08_001932</name>
</gene>